<sequence length="64" mass="7563">MIRHKKSIVLYYTFVLRFILKVNKYNVYMAEMTISRVSSRLRQVLKDKGASAPLFISRLKLTLL</sequence>
<keyword evidence="2" id="KW-1185">Reference proteome</keyword>
<proteinExistence type="predicted"/>
<organism evidence="1 2">
    <name type="scientific">Polynucleobacter yangtzensis</name>
    <dbReference type="NCBI Taxonomy" id="1743159"/>
    <lineage>
        <taxon>Bacteria</taxon>
        <taxon>Pseudomonadati</taxon>
        <taxon>Pseudomonadota</taxon>
        <taxon>Betaproteobacteria</taxon>
        <taxon>Burkholderiales</taxon>
        <taxon>Burkholderiaceae</taxon>
        <taxon>Polynucleobacter</taxon>
    </lineage>
</organism>
<evidence type="ECO:0000313" key="1">
    <source>
        <dbReference type="EMBL" id="BDT78941.1"/>
    </source>
</evidence>
<dbReference type="EMBL" id="AP026974">
    <property type="protein sequence ID" value="BDT78941.1"/>
    <property type="molecule type" value="Genomic_DNA"/>
</dbReference>
<gene>
    <name evidence="1" type="ORF">PKF032_08290</name>
</gene>
<reference evidence="1 2" key="1">
    <citation type="submission" date="2022-11" db="EMBL/GenBank/DDBJ databases">
        <title>Complete Genome Sequences of three Polynucleobacter sp. Subcluster PnecC Strains KF022, KF023, and KF032 Isolated from a Shallow Eutrophic Lake in Japan.</title>
        <authorList>
            <person name="Ogata Y."/>
            <person name="Watanabe K."/>
            <person name="Takemine S."/>
            <person name="Shindo C."/>
            <person name="Kurokawa R."/>
            <person name="Suda W."/>
        </authorList>
    </citation>
    <scope>NUCLEOTIDE SEQUENCE [LARGE SCALE GENOMIC DNA]</scope>
    <source>
        <strain evidence="1 2">KF032</strain>
    </source>
</reference>
<dbReference type="Proteomes" id="UP001211204">
    <property type="component" value="Chromosome"/>
</dbReference>
<evidence type="ECO:0000313" key="2">
    <source>
        <dbReference type="Proteomes" id="UP001211204"/>
    </source>
</evidence>
<accession>A0ABN6TT94</accession>
<name>A0ABN6TT94_9BURK</name>
<protein>
    <submittedName>
        <fullName evidence="1">Uncharacterized protein</fullName>
    </submittedName>
</protein>